<feature type="region of interest" description="Disordered" evidence="1">
    <location>
        <begin position="1"/>
        <end position="20"/>
    </location>
</feature>
<dbReference type="AlphaFoldDB" id="A0A3R7F746"/>
<proteinExistence type="predicted"/>
<keyword evidence="3" id="KW-1185">Reference proteome</keyword>
<evidence type="ECO:0000313" key="2">
    <source>
        <dbReference type="EMBL" id="KAG5441066.1"/>
    </source>
</evidence>
<reference evidence="2 3" key="2">
    <citation type="journal article" date="2021" name="Genomics">
        <title>High-quality reference genome for Clonorchis sinensis.</title>
        <authorList>
            <person name="Young N.D."/>
            <person name="Stroehlein A.J."/>
            <person name="Kinkar L."/>
            <person name="Wang T."/>
            <person name="Sohn W.M."/>
            <person name="Chang B.C.H."/>
            <person name="Kaur P."/>
            <person name="Weisz D."/>
            <person name="Dudchenko O."/>
            <person name="Aiden E.L."/>
            <person name="Korhonen P.K."/>
            <person name="Gasser R.B."/>
        </authorList>
    </citation>
    <scope>NUCLEOTIDE SEQUENCE [LARGE SCALE GENOMIC DNA]</scope>
    <source>
        <strain evidence="2">Cs-k2</strain>
    </source>
</reference>
<dbReference type="InParanoid" id="A0A3R7F746"/>
<dbReference type="Proteomes" id="UP000286415">
    <property type="component" value="Unassembled WGS sequence"/>
</dbReference>
<reference evidence="2 3" key="1">
    <citation type="journal article" date="2018" name="Biotechnol. Adv.">
        <title>Improved genomic resources and new bioinformatic workflow for the carcinogenic parasite Clonorchis sinensis: Biotechnological implications.</title>
        <authorList>
            <person name="Wang D."/>
            <person name="Korhonen P.K."/>
            <person name="Gasser R.B."/>
            <person name="Young N.D."/>
        </authorList>
    </citation>
    <scope>NUCLEOTIDE SEQUENCE [LARGE SCALE GENOMIC DNA]</scope>
    <source>
        <strain evidence="2">Cs-k2</strain>
    </source>
</reference>
<evidence type="ECO:0000313" key="3">
    <source>
        <dbReference type="Proteomes" id="UP000286415"/>
    </source>
</evidence>
<dbReference type="EMBL" id="NIRI02000077">
    <property type="protein sequence ID" value="KAG5441066.1"/>
    <property type="molecule type" value="Genomic_DNA"/>
</dbReference>
<accession>A0A3R7F746</accession>
<sequence length="225" mass="25545">MGRRGTQTATPRQVTSRQVKVRRGQIESNRGLEAFNKYIHLQLSLLFPSDSPEFQQNLSFMIFFNCNCCTKYICTKQTNHKVAKTSSIANRRFCPSWFSSDSCVNFMLFLNPNRTKFDKYTHLQINLFFTVGSAESHLNLSSMKAFSETLRDTQDTQITPKSGVKSNQFGSDGRLTWNPAESLAYDSAWFQHNVRLTETRELCLPDGHQEGLNRSSAAGTFAATL</sequence>
<evidence type="ECO:0000256" key="1">
    <source>
        <dbReference type="SAM" id="MobiDB-lite"/>
    </source>
</evidence>
<protein>
    <submittedName>
        <fullName evidence="2">Uncharacterized protein</fullName>
    </submittedName>
</protein>
<name>A0A3R7F746_CLOSI</name>
<feature type="compositionally biased region" description="Polar residues" evidence="1">
    <location>
        <begin position="1"/>
        <end position="18"/>
    </location>
</feature>
<comment type="caution">
    <text evidence="2">The sequence shown here is derived from an EMBL/GenBank/DDBJ whole genome shotgun (WGS) entry which is preliminary data.</text>
</comment>
<organism evidence="2 3">
    <name type="scientific">Clonorchis sinensis</name>
    <name type="common">Chinese liver fluke</name>
    <dbReference type="NCBI Taxonomy" id="79923"/>
    <lineage>
        <taxon>Eukaryota</taxon>
        <taxon>Metazoa</taxon>
        <taxon>Spiralia</taxon>
        <taxon>Lophotrochozoa</taxon>
        <taxon>Platyhelminthes</taxon>
        <taxon>Trematoda</taxon>
        <taxon>Digenea</taxon>
        <taxon>Opisthorchiida</taxon>
        <taxon>Opisthorchiata</taxon>
        <taxon>Opisthorchiidae</taxon>
        <taxon>Clonorchis</taxon>
    </lineage>
</organism>
<gene>
    <name evidence="2" type="ORF">CSKR_105652</name>
</gene>